<evidence type="ECO:0000313" key="3">
    <source>
        <dbReference type="Proteomes" id="UP001569963"/>
    </source>
</evidence>
<evidence type="ECO:0008006" key="4">
    <source>
        <dbReference type="Google" id="ProtNLM"/>
    </source>
</evidence>
<keyword evidence="3" id="KW-1185">Reference proteome</keyword>
<dbReference type="RefSeq" id="WP_371947236.1">
    <property type="nucleotide sequence ID" value="NZ_JAXCEI010000001.1"/>
</dbReference>
<evidence type="ECO:0000256" key="1">
    <source>
        <dbReference type="SAM" id="MobiDB-lite"/>
    </source>
</evidence>
<sequence length="84" mass="9539">MPDHHDERDRGGGDHVQPPLRPDLPGPGGQAPHQRFEAYQDKINAERGAQERVIDEHRDKFGDEYRLETDGPHPVGRLRDKPAT</sequence>
<comment type="caution">
    <text evidence="2">The sequence shown here is derived from an EMBL/GenBank/DDBJ whole genome shotgun (WGS) entry which is preliminary data.</text>
</comment>
<accession>A0ABV4Q7D9</accession>
<evidence type="ECO:0000313" key="2">
    <source>
        <dbReference type="EMBL" id="MFA1537909.1"/>
    </source>
</evidence>
<protein>
    <recommendedName>
        <fullName evidence="4">DUF5302 domain-containing protein</fullName>
    </recommendedName>
</protein>
<name>A0ABV4Q7D9_9ACTN</name>
<feature type="compositionally biased region" description="Basic and acidic residues" evidence="1">
    <location>
        <begin position="1"/>
        <end position="13"/>
    </location>
</feature>
<feature type="region of interest" description="Disordered" evidence="1">
    <location>
        <begin position="1"/>
        <end position="33"/>
    </location>
</feature>
<feature type="region of interest" description="Disordered" evidence="1">
    <location>
        <begin position="47"/>
        <end position="84"/>
    </location>
</feature>
<gene>
    <name evidence="2" type="ORF">SM611_03115</name>
</gene>
<proteinExistence type="predicted"/>
<organism evidence="2 3">
    <name type="scientific">Actinomadura monticuli</name>
    <dbReference type="NCBI Taxonomy" id="3097367"/>
    <lineage>
        <taxon>Bacteria</taxon>
        <taxon>Bacillati</taxon>
        <taxon>Actinomycetota</taxon>
        <taxon>Actinomycetes</taxon>
        <taxon>Streptosporangiales</taxon>
        <taxon>Thermomonosporaceae</taxon>
        <taxon>Actinomadura</taxon>
    </lineage>
</organism>
<dbReference type="EMBL" id="JAXCEI010000001">
    <property type="protein sequence ID" value="MFA1537909.1"/>
    <property type="molecule type" value="Genomic_DNA"/>
</dbReference>
<dbReference type="Proteomes" id="UP001569963">
    <property type="component" value="Unassembled WGS sequence"/>
</dbReference>
<reference evidence="2 3" key="1">
    <citation type="submission" date="2023-11" db="EMBL/GenBank/DDBJ databases">
        <title>Actinomadura monticuli sp. nov., isolated from volcanic ash.</title>
        <authorList>
            <person name="Lee S.D."/>
            <person name="Yang H."/>
            <person name="Kim I.S."/>
        </authorList>
    </citation>
    <scope>NUCLEOTIDE SEQUENCE [LARGE SCALE GENOMIC DNA]</scope>
    <source>
        <strain evidence="2 3">DLS-62</strain>
    </source>
</reference>